<dbReference type="AlphaFoldDB" id="A0A432H5X4"/>
<keyword evidence="3" id="KW-0808">Transferase</keyword>
<evidence type="ECO:0000259" key="6">
    <source>
        <dbReference type="Pfam" id="PF13649"/>
    </source>
</evidence>
<reference evidence="7 8" key="1">
    <citation type="submission" date="2018-06" db="EMBL/GenBank/DDBJ databases">
        <title>Combined omics and stable isotope probing to characterize newly discovered Mariana Back-Arc vent microbial communities.</title>
        <authorList>
            <person name="Trembath-Reichert E."/>
            <person name="Huber J.A."/>
        </authorList>
    </citation>
    <scope>NUCLEOTIDE SEQUENCE [LARGE SCALE GENOMIC DNA]</scope>
    <source>
        <strain evidence="7">MAG 151</strain>
    </source>
</reference>
<dbReference type="EMBL" id="QNZH01000099">
    <property type="protein sequence ID" value="RTZ91157.1"/>
    <property type="molecule type" value="Genomic_DNA"/>
</dbReference>
<dbReference type="Pfam" id="PF13649">
    <property type="entry name" value="Methyltransf_25"/>
    <property type="match status" value="1"/>
</dbReference>
<dbReference type="InterPro" id="IPR041698">
    <property type="entry name" value="Methyltransf_25"/>
</dbReference>
<evidence type="ECO:0000313" key="8">
    <source>
        <dbReference type="Proteomes" id="UP000288322"/>
    </source>
</evidence>
<evidence type="ECO:0000256" key="3">
    <source>
        <dbReference type="ARBA" id="ARBA00022679"/>
    </source>
</evidence>
<keyword evidence="2" id="KW-0489">Methyltransferase</keyword>
<dbReference type="CDD" id="cd02440">
    <property type="entry name" value="AdoMet_MTases"/>
    <property type="match status" value="1"/>
</dbReference>
<evidence type="ECO:0000256" key="5">
    <source>
        <dbReference type="ARBA" id="ARBA00047622"/>
    </source>
</evidence>
<protein>
    <recommendedName>
        <fullName evidence="6">Methyltransferase domain-containing protein</fullName>
    </recommendedName>
</protein>
<evidence type="ECO:0000256" key="4">
    <source>
        <dbReference type="ARBA" id="ARBA00025707"/>
    </source>
</evidence>
<organism evidence="7 8">
    <name type="scientific">SAR324 cluster bacterium</name>
    <dbReference type="NCBI Taxonomy" id="2024889"/>
    <lineage>
        <taxon>Bacteria</taxon>
        <taxon>Deltaproteobacteria</taxon>
        <taxon>SAR324 cluster</taxon>
    </lineage>
</organism>
<comment type="caution">
    <text evidence="7">The sequence shown here is derived from an EMBL/GenBank/DDBJ whole genome shotgun (WGS) entry which is preliminary data.</text>
</comment>
<dbReference type="PANTHER" id="PTHR44307:SF2">
    <property type="entry name" value="PHOSPHOETHANOLAMINE METHYLTRANSFERASE ISOFORM X1"/>
    <property type="match status" value="1"/>
</dbReference>
<comment type="pathway">
    <text evidence="1">Lipid metabolism.</text>
</comment>
<dbReference type="GO" id="GO:0000234">
    <property type="term" value="F:phosphoethanolamine N-methyltransferase activity"/>
    <property type="evidence" value="ECO:0007669"/>
    <property type="project" value="UniProtKB-EC"/>
</dbReference>
<dbReference type="InterPro" id="IPR029063">
    <property type="entry name" value="SAM-dependent_MTases_sf"/>
</dbReference>
<sequence>MTPEFLDNQQYTELSILRYEAIYGHNYISPGGEKATDQFIGTLKLLPEMLVLDIGCGLGGPAYRLASKYGVHVHGIDLSANMIRIAKTRLKEEGLQHLVTLEQGNCLEIQTETTFNVVHHQRQSTFV</sequence>
<comment type="catalytic activity">
    <reaction evidence="5">
        <text>phosphoethanolamine + S-adenosyl-L-methionine = N-methylethanolamine phosphate + S-adenosyl-L-homocysteine + H(+)</text>
        <dbReference type="Rhea" id="RHEA:20365"/>
        <dbReference type="ChEBI" id="CHEBI:15378"/>
        <dbReference type="ChEBI" id="CHEBI:57781"/>
        <dbReference type="ChEBI" id="CHEBI:57856"/>
        <dbReference type="ChEBI" id="CHEBI:58190"/>
        <dbReference type="ChEBI" id="CHEBI:59789"/>
        <dbReference type="EC" id="2.1.1.103"/>
    </reaction>
    <physiologicalReaction direction="left-to-right" evidence="5">
        <dbReference type="Rhea" id="RHEA:20366"/>
    </physiologicalReaction>
</comment>
<name>A0A432H5X4_9DELT</name>
<evidence type="ECO:0000313" key="7">
    <source>
        <dbReference type="EMBL" id="RTZ91157.1"/>
    </source>
</evidence>
<comment type="pathway">
    <text evidence="4">Phospholipid metabolism.</text>
</comment>
<dbReference type="Proteomes" id="UP000288322">
    <property type="component" value="Unassembled WGS sequence"/>
</dbReference>
<dbReference type="SUPFAM" id="SSF53335">
    <property type="entry name" value="S-adenosyl-L-methionine-dependent methyltransferases"/>
    <property type="match status" value="1"/>
</dbReference>
<evidence type="ECO:0000256" key="1">
    <source>
        <dbReference type="ARBA" id="ARBA00005189"/>
    </source>
</evidence>
<dbReference type="Gene3D" id="3.40.50.150">
    <property type="entry name" value="Vaccinia Virus protein VP39"/>
    <property type="match status" value="1"/>
</dbReference>
<proteinExistence type="predicted"/>
<feature type="domain" description="Methyltransferase" evidence="6">
    <location>
        <begin position="51"/>
        <end position="120"/>
    </location>
</feature>
<dbReference type="GO" id="GO:0032259">
    <property type="term" value="P:methylation"/>
    <property type="evidence" value="ECO:0007669"/>
    <property type="project" value="UniProtKB-KW"/>
</dbReference>
<accession>A0A432H5X4</accession>
<evidence type="ECO:0000256" key="2">
    <source>
        <dbReference type="ARBA" id="ARBA00022603"/>
    </source>
</evidence>
<dbReference type="PANTHER" id="PTHR44307">
    <property type="entry name" value="PHOSPHOETHANOLAMINE METHYLTRANSFERASE"/>
    <property type="match status" value="1"/>
</dbReference>
<gene>
    <name evidence="7" type="ORF">DSY93_03735</name>
</gene>